<accession>A0A1X6WSI1</accession>
<comment type="similarity">
    <text evidence="6">Belongs to the nlpA lipoprotein family.</text>
</comment>
<evidence type="ECO:0000256" key="4">
    <source>
        <dbReference type="ARBA" id="ARBA00023139"/>
    </source>
</evidence>
<keyword evidence="2" id="KW-0732">Signal</keyword>
<dbReference type="PIRSF" id="PIRSF002854">
    <property type="entry name" value="MetQ"/>
    <property type="match status" value="1"/>
</dbReference>
<dbReference type="RefSeq" id="WP_087101551.1">
    <property type="nucleotide sequence ID" value="NZ_FWFG01000004.1"/>
</dbReference>
<organism evidence="8 9">
    <name type="scientific">Brachybacterium nesterenkovii</name>
    <dbReference type="NCBI Taxonomy" id="47847"/>
    <lineage>
        <taxon>Bacteria</taxon>
        <taxon>Bacillati</taxon>
        <taxon>Actinomycetota</taxon>
        <taxon>Actinomycetes</taxon>
        <taxon>Micrococcales</taxon>
        <taxon>Dermabacteraceae</taxon>
        <taxon>Brachybacterium</taxon>
    </lineage>
</organism>
<feature type="lipid moiety-binding region" description="S-diacylglycerol cysteine" evidence="7">
    <location>
        <position position="24"/>
    </location>
</feature>
<keyword evidence="9" id="KW-1185">Reference proteome</keyword>
<evidence type="ECO:0000256" key="3">
    <source>
        <dbReference type="ARBA" id="ARBA00023136"/>
    </source>
</evidence>
<reference evidence="8 9" key="1">
    <citation type="submission" date="2017-02" db="EMBL/GenBank/DDBJ databases">
        <authorList>
            <person name="Peterson S.W."/>
        </authorList>
    </citation>
    <scope>NUCLEOTIDE SEQUENCE [LARGE SCALE GENOMIC DNA]</scope>
    <source>
        <strain evidence="8 9">CIP104813</strain>
    </source>
</reference>
<dbReference type="Pfam" id="PF03180">
    <property type="entry name" value="Lipoprotein_9"/>
    <property type="match status" value="1"/>
</dbReference>
<evidence type="ECO:0000256" key="2">
    <source>
        <dbReference type="ARBA" id="ARBA00022729"/>
    </source>
</evidence>
<evidence type="ECO:0000313" key="9">
    <source>
        <dbReference type="Proteomes" id="UP000195981"/>
    </source>
</evidence>
<dbReference type="Gene3D" id="3.40.190.10">
    <property type="entry name" value="Periplasmic binding protein-like II"/>
    <property type="match status" value="2"/>
</dbReference>
<dbReference type="EMBL" id="FWFG01000004">
    <property type="protein sequence ID" value="SLM87765.1"/>
    <property type="molecule type" value="Genomic_DNA"/>
</dbReference>
<sequence length="282" mass="29952">MTAFDRRTLLASGTGLAALALSGCGAFGSGSEGPTEEGGITKITVGASPKPHAEILQFVQDNLTKDAGLELTIEQYTDYQIPNQALSDGDIDANYYQTPNFLAEQEKEKGYEFHAFEGIHIEPMGLYSEKITSLDELADGSEVAIANDPANTGRGLGLLAEAGLITLKDGVEPSQATTSDVQDNPKNLTFTEIEAAQIPRSLGDFALGAVNGNYALEAGLKPSEQALHLEKGEGSPYANMMVCREADKDNAGLAKLEELLHSEDVKTFITTTYTDGSVIPAF</sequence>
<proteinExistence type="inferred from homology"/>
<name>A0A1X6WSI1_9MICO</name>
<dbReference type="CDD" id="cd13597">
    <property type="entry name" value="PBP2_lipoprotein_Tp32"/>
    <property type="match status" value="1"/>
</dbReference>
<dbReference type="OrthoDB" id="9812878at2"/>
<evidence type="ECO:0000256" key="6">
    <source>
        <dbReference type="PIRNR" id="PIRNR002854"/>
    </source>
</evidence>
<dbReference type="PROSITE" id="PS51257">
    <property type="entry name" value="PROKAR_LIPOPROTEIN"/>
    <property type="match status" value="1"/>
</dbReference>
<keyword evidence="5 6" id="KW-0449">Lipoprotein</keyword>
<comment type="subcellular location">
    <subcellularLocation>
        <location evidence="1">Membrane</location>
        <topology evidence="1">Lipid-anchor</topology>
    </subcellularLocation>
</comment>
<keyword evidence="3" id="KW-0472">Membrane</keyword>
<dbReference type="SUPFAM" id="SSF53850">
    <property type="entry name" value="Periplasmic binding protein-like II"/>
    <property type="match status" value="1"/>
</dbReference>
<protein>
    <recommendedName>
        <fullName evidence="6">Lipoprotein</fullName>
    </recommendedName>
</protein>
<dbReference type="PANTHER" id="PTHR30429">
    <property type="entry name" value="D-METHIONINE-BINDING LIPOPROTEIN METQ"/>
    <property type="match status" value="1"/>
</dbReference>
<keyword evidence="4" id="KW-0564">Palmitate</keyword>
<evidence type="ECO:0000313" key="8">
    <source>
        <dbReference type="EMBL" id="SLM87765.1"/>
    </source>
</evidence>
<gene>
    <name evidence="8" type="ORF">FM110_00285</name>
</gene>
<dbReference type="Proteomes" id="UP000195981">
    <property type="component" value="Unassembled WGS sequence"/>
</dbReference>
<evidence type="ECO:0000256" key="1">
    <source>
        <dbReference type="ARBA" id="ARBA00004635"/>
    </source>
</evidence>
<evidence type="ECO:0000256" key="7">
    <source>
        <dbReference type="PIRSR" id="PIRSR002854-1"/>
    </source>
</evidence>
<dbReference type="InterPro" id="IPR004872">
    <property type="entry name" value="Lipoprotein_NlpA"/>
</dbReference>
<evidence type="ECO:0000256" key="5">
    <source>
        <dbReference type="ARBA" id="ARBA00023288"/>
    </source>
</evidence>
<dbReference type="PANTHER" id="PTHR30429:SF0">
    <property type="entry name" value="METHIONINE-BINDING LIPOPROTEIN METQ"/>
    <property type="match status" value="1"/>
</dbReference>
<dbReference type="AlphaFoldDB" id="A0A1X6WSI1"/>
<dbReference type="GO" id="GO:0016020">
    <property type="term" value="C:membrane"/>
    <property type="evidence" value="ECO:0007669"/>
    <property type="project" value="UniProtKB-SubCell"/>
</dbReference>